<protein>
    <submittedName>
        <fullName evidence="1">Uncharacterized protein</fullName>
    </submittedName>
</protein>
<gene>
    <name evidence="1" type="ORF">BQ4739_LOCUS14724</name>
</gene>
<name>A0A383W9Z1_TETOB</name>
<dbReference type="AlphaFoldDB" id="A0A383W9Z1"/>
<dbReference type="EMBL" id="FNXT01001215">
    <property type="protein sequence ID" value="SZX74455.1"/>
    <property type="molecule type" value="Genomic_DNA"/>
</dbReference>
<reference evidence="1 2" key="1">
    <citation type="submission" date="2016-10" db="EMBL/GenBank/DDBJ databases">
        <authorList>
            <person name="Cai Z."/>
        </authorList>
    </citation>
    <scope>NUCLEOTIDE SEQUENCE [LARGE SCALE GENOMIC DNA]</scope>
</reference>
<proteinExistence type="predicted"/>
<evidence type="ECO:0000313" key="2">
    <source>
        <dbReference type="Proteomes" id="UP000256970"/>
    </source>
</evidence>
<evidence type="ECO:0000313" key="1">
    <source>
        <dbReference type="EMBL" id="SZX74455.1"/>
    </source>
</evidence>
<accession>A0A383W9Z1</accession>
<dbReference type="Proteomes" id="UP000256970">
    <property type="component" value="Unassembled WGS sequence"/>
</dbReference>
<organism evidence="1 2">
    <name type="scientific">Tetradesmus obliquus</name>
    <name type="common">Green alga</name>
    <name type="synonym">Acutodesmus obliquus</name>
    <dbReference type="NCBI Taxonomy" id="3088"/>
    <lineage>
        <taxon>Eukaryota</taxon>
        <taxon>Viridiplantae</taxon>
        <taxon>Chlorophyta</taxon>
        <taxon>core chlorophytes</taxon>
        <taxon>Chlorophyceae</taxon>
        <taxon>CS clade</taxon>
        <taxon>Sphaeropleales</taxon>
        <taxon>Scenedesmaceae</taxon>
        <taxon>Tetradesmus</taxon>
    </lineage>
</organism>
<sequence length="203" mass="21156">MNVAAHLPRTIVRCQARRACLHLQAKCAPVNNVTAADTATPEPHPQHLLGTVTLAASLLIGSTIINLPAAHATASAAPAEHAALASTYTTPAAGLQQLLPAAPSLADISYLQLVGTAAAAAEEMPTGPETAAAEDEDDDGRGARTFVFLVVAVSAFTLLRGGSRSSSSSGNSAIDRDALEQRDRFPWSGFHQFGDDFDWVDDD</sequence>
<keyword evidence="2" id="KW-1185">Reference proteome</keyword>